<dbReference type="STRING" id="645134.A0A0L0HAY1"/>
<dbReference type="Pfam" id="PF00515">
    <property type="entry name" value="TPR_1"/>
    <property type="match status" value="1"/>
</dbReference>
<dbReference type="Pfam" id="PF18391">
    <property type="entry name" value="CHIP_TPR_N"/>
    <property type="match status" value="1"/>
</dbReference>
<evidence type="ECO:0000256" key="1">
    <source>
        <dbReference type="ARBA" id="ARBA00000900"/>
    </source>
</evidence>
<dbReference type="eggNOG" id="KOG4642">
    <property type="taxonomic scope" value="Eukaryota"/>
</dbReference>
<dbReference type="InterPro" id="IPR003613">
    <property type="entry name" value="Ubox_domain"/>
</dbReference>
<accession>A0A0L0HAY1</accession>
<dbReference type="InterPro" id="IPR041312">
    <property type="entry name" value="CHIP_TPR_N"/>
</dbReference>
<evidence type="ECO:0000256" key="5">
    <source>
        <dbReference type="ARBA" id="ARBA00022786"/>
    </source>
</evidence>
<keyword evidence="6 9" id="KW-0802">TPR repeat</keyword>
<feature type="domain" description="U-box" evidence="10">
    <location>
        <begin position="196"/>
        <end position="270"/>
    </location>
</feature>
<evidence type="ECO:0000256" key="4">
    <source>
        <dbReference type="ARBA" id="ARBA00022737"/>
    </source>
</evidence>
<dbReference type="SMART" id="SM00028">
    <property type="entry name" value="TPR"/>
    <property type="match status" value="2"/>
</dbReference>
<dbReference type="OrthoDB" id="629492at2759"/>
<evidence type="ECO:0000259" key="10">
    <source>
        <dbReference type="PROSITE" id="PS51698"/>
    </source>
</evidence>
<dbReference type="Proteomes" id="UP000053201">
    <property type="component" value="Unassembled WGS sequence"/>
</dbReference>
<dbReference type="SUPFAM" id="SSF48452">
    <property type="entry name" value="TPR-like"/>
    <property type="match status" value="1"/>
</dbReference>
<dbReference type="InterPro" id="IPR019734">
    <property type="entry name" value="TPR_rpt"/>
</dbReference>
<keyword evidence="3" id="KW-0808">Transferase</keyword>
<dbReference type="GO" id="GO:0000209">
    <property type="term" value="P:protein polyubiquitination"/>
    <property type="evidence" value="ECO:0007669"/>
    <property type="project" value="TreeGrafter"/>
</dbReference>
<dbReference type="SMART" id="SM00504">
    <property type="entry name" value="Ubox"/>
    <property type="match status" value="1"/>
</dbReference>
<evidence type="ECO:0000256" key="3">
    <source>
        <dbReference type="ARBA" id="ARBA00022679"/>
    </source>
</evidence>
<evidence type="ECO:0000256" key="9">
    <source>
        <dbReference type="PROSITE-ProRule" id="PRU00339"/>
    </source>
</evidence>
<dbReference type="GO" id="GO:0005737">
    <property type="term" value="C:cytoplasm"/>
    <property type="evidence" value="ECO:0007669"/>
    <property type="project" value="TreeGrafter"/>
</dbReference>
<proteinExistence type="predicted"/>
<dbReference type="Gene3D" id="6.10.140.2020">
    <property type="match status" value="1"/>
</dbReference>
<evidence type="ECO:0000256" key="7">
    <source>
        <dbReference type="ARBA" id="ARBA00044534"/>
    </source>
</evidence>
<dbReference type="OMA" id="WAGVEHD"/>
<name>A0A0L0HAY1_SPIPD</name>
<evidence type="ECO:0000256" key="6">
    <source>
        <dbReference type="ARBA" id="ARBA00022803"/>
    </source>
</evidence>
<dbReference type="GO" id="GO:0045862">
    <property type="term" value="P:positive regulation of proteolysis"/>
    <property type="evidence" value="ECO:0007669"/>
    <property type="project" value="TreeGrafter"/>
</dbReference>
<organism evidence="11 12">
    <name type="scientific">Spizellomyces punctatus (strain DAOM BR117)</name>
    <dbReference type="NCBI Taxonomy" id="645134"/>
    <lineage>
        <taxon>Eukaryota</taxon>
        <taxon>Fungi</taxon>
        <taxon>Fungi incertae sedis</taxon>
        <taxon>Chytridiomycota</taxon>
        <taxon>Chytridiomycota incertae sedis</taxon>
        <taxon>Chytridiomycetes</taxon>
        <taxon>Spizellomycetales</taxon>
        <taxon>Spizellomycetaceae</taxon>
        <taxon>Spizellomyces</taxon>
    </lineage>
</organism>
<evidence type="ECO:0000256" key="8">
    <source>
        <dbReference type="ARBA" id="ARBA00044543"/>
    </source>
</evidence>
<comment type="catalytic activity">
    <reaction evidence="1">
        <text>S-ubiquitinyl-[E2 ubiquitin-conjugating enzyme]-L-cysteine + [acceptor protein]-L-lysine = [E2 ubiquitin-conjugating enzyme]-L-cysteine + N(6)-ubiquitinyl-[acceptor protein]-L-lysine.</text>
        <dbReference type="EC" id="2.3.2.27"/>
    </reaction>
</comment>
<evidence type="ECO:0000313" key="11">
    <source>
        <dbReference type="EMBL" id="KNC98740.1"/>
    </source>
</evidence>
<dbReference type="Gene3D" id="3.30.40.10">
    <property type="entry name" value="Zinc/RING finger domain, C3HC4 (zinc finger)"/>
    <property type="match status" value="1"/>
</dbReference>
<feature type="repeat" description="TPR" evidence="9">
    <location>
        <begin position="4"/>
        <end position="37"/>
    </location>
</feature>
<dbReference type="CDD" id="cd16654">
    <property type="entry name" value="RING-Ubox_CHIP"/>
    <property type="match status" value="1"/>
</dbReference>
<dbReference type="VEuPathDB" id="FungiDB:SPPG_05721"/>
<gene>
    <name evidence="11" type="ORF">SPPG_05721</name>
</gene>
<dbReference type="PANTHER" id="PTHR46803">
    <property type="entry name" value="E3 UBIQUITIN-PROTEIN LIGASE CHIP"/>
    <property type="match status" value="1"/>
</dbReference>
<evidence type="ECO:0000256" key="2">
    <source>
        <dbReference type="ARBA" id="ARBA00012483"/>
    </source>
</evidence>
<dbReference type="Pfam" id="PF04564">
    <property type="entry name" value="U-box"/>
    <property type="match status" value="1"/>
</dbReference>
<dbReference type="FunFam" id="3.30.40.10:FF:000124">
    <property type="entry name" value="STIP1 homology and U box-containing protein 1"/>
    <property type="match status" value="1"/>
</dbReference>
<dbReference type="GeneID" id="27689079"/>
<dbReference type="InterPro" id="IPR045202">
    <property type="entry name" value="CHIP_RING-Ubox"/>
</dbReference>
<dbReference type="GO" id="GO:0006515">
    <property type="term" value="P:protein quality control for misfolded or incompletely synthesized proteins"/>
    <property type="evidence" value="ECO:0007669"/>
    <property type="project" value="TreeGrafter"/>
</dbReference>
<dbReference type="PROSITE" id="PS51698">
    <property type="entry name" value="U_BOX"/>
    <property type="match status" value="1"/>
</dbReference>
<dbReference type="GO" id="GO:0043161">
    <property type="term" value="P:proteasome-mediated ubiquitin-dependent protein catabolic process"/>
    <property type="evidence" value="ECO:0007669"/>
    <property type="project" value="TreeGrafter"/>
</dbReference>
<protein>
    <recommendedName>
        <fullName evidence="7">E3 ubiquitin-protein ligase CHIP</fullName>
        <ecNumber evidence="2">2.3.2.27</ecNumber>
    </recommendedName>
    <alternativeName>
        <fullName evidence="8">RING-type E3 ubiquitin transferase CHIP</fullName>
    </alternativeName>
</protein>
<dbReference type="RefSeq" id="XP_016606780.1">
    <property type="nucleotide sequence ID" value="XM_016753933.1"/>
</dbReference>
<dbReference type="Gene3D" id="1.25.40.10">
    <property type="entry name" value="Tetratricopeptide repeat domain"/>
    <property type="match status" value="1"/>
</dbReference>
<keyword evidence="5" id="KW-0833">Ubl conjugation pathway</keyword>
<dbReference type="InterPro" id="IPR013083">
    <property type="entry name" value="Znf_RING/FYVE/PHD"/>
</dbReference>
<dbReference type="GO" id="GO:0061630">
    <property type="term" value="F:ubiquitin protein ligase activity"/>
    <property type="evidence" value="ECO:0007669"/>
    <property type="project" value="UniProtKB-EC"/>
</dbReference>
<keyword evidence="4" id="KW-0677">Repeat</keyword>
<keyword evidence="12" id="KW-1185">Reference proteome</keyword>
<dbReference type="SUPFAM" id="SSF57850">
    <property type="entry name" value="RING/U-box"/>
    <property type="match status" value="1"/>
</dbReference>
<dbReference type="InterPro" id="IPR011990">
    <property type="entry name" value="TPR-like_helical_dom_sf"/>
</dbReference>
<sequence>MSQAESHKLQGNVYFGQHLYDDAIREYGKAIIHNPTIPTYYTNRALCFLRLEQYERAITDAEKAIEIDPKLVKGHYLLGQALSAIDTRLEGAIHALTKAYKLSIEQRVGYSEEIAEKLREAKKRKWELTDKKRRESESELYRYLTDLVERDRRRQLEQLDSADDAEKEAMSSQFDNRLSEITALFTKADETAKKREVPDYYTGKISFEIMTDPVITPSGITYDRPEIVSHLRKIGQFDPLSRHPMTEKDLIPNLALKEAIGDFLDKNGWAIDY</sequence>
<dbReference type="GO" id="GO:0051087">
    <property type="term" value="F:protein-folding chaperone binding"/>
    <property type="evidence" value="ECO:0007669"/>
    <property type="project" value="TreeGrafter"/>
</dbReference>
<dbReference type="AlphaFoldDB" id="A0A0L0HAY1"/>
<dbReference type="EMBL" id="KQ257459">
    <property type="protein sequence ID" value="KNC98740.1"/>
    <property type="molecule type" value="Genomic_DNA"/>
</dbReference>
<evidence type="ECO:0000313" key="12">
    <source>
        <dbReference type="Proteomes" id="UP000053201"/>
    </source>
</evidence>
<dbReference type="InParanoid" id="A0A0L0HAY1"/>
<reference evidence="11 12" key="1">
    <citation type="submission" date="2009-08" db="EMBL/GenBank/DDBJ databases">
        <title>The Genome Sequence of Spizellomyces punctatus strain DAOM BR117.</title>
        <authorList>
            <consortium name="The Broad Institute Genome Sequencing Platform"/>
            <person name="Russ C."/>
            <person name="Cuomo C."/>
            <person name="Shea T."/>
            <person name="Young S.K."/>
            <person name="Zeng Q."/>
            <person name="Koehrsen M."/>
            <person name="Haas B."/>
            <person name="Borodovsky M."/>
            <person name="Guigo R."/>
            <person name="Alvarado L."/>
            <person name="Berlin A."/>
            <person name="Bochicchio J."/>
            <person name="Borenstein D."/>
            <person name="Chapman S."/>
            <person name="Chen Z."/>
            <person name="Engels R."/>
            <person name="Freedman E."/>
            <person name="Gellesch M."/>
            <person name="Goldberg J."/>
            <person name="Griggs A."/>
            <person name="Gujja S."/>
            <person name="Heiman D."/>
            <person name="Hepburn T."/>
            <person name="Howarth C."/>
            <person name="Jen D."/>
            <person name="Larson L."/>
            <person name="Lewis B."/>
            <person name="Mehta T."/>
            <person name="Park D."/>
            <person name="Pearson M."/>
            <person name="Roberts A."/>
            <person name="Saif S."/>
            <person name="Shenoy N."/>
            <person name="Sisk P."/>
            <person name="Stolte C."/>
            <person name="Sykes S."/>
            <person name="Thomson T."/>
            <person name="Walk T."/>
            <person name="White J."/>
            <person name="Yandava C."/>
            <person name="Burger G."/>
            <person name="Gray M.W."/>
            <person name="Holland P.W.H."/>
            <person name="King N."/>
            <person name="Lang F.B.F."/>
            <person name="Roger A.J."/>
            <person name="Ruiz-Trillo I."/>
            <person name="Lander E."/>
            <person name="Nusbaum C."/>
        </authorList>
    </citation>
    <scope>NUCLEOTIDE SEQUENCE [LARGE SCALE GENOMIC DNA]</scope>
    <source>
        <strain evidence="11 12">DAOM BR117</strain>
    </source>
</reference>
<dbReference type="EC" id="2.3.2.27" evidence="2"/>
<dbReference type="PROSITE" id="PS50005">
    <property type="entry name" value="TPR"/>
    <property type="match status" value="2"/>
</dbReference>
<feature type="repeat" description="TPR" evidence="9">
    <location>
        <begin position="38"/>
        <end position="71"/>
    </location>
</feature>
<dbReference type="PANTHER" id="PTHR46803:SF2">
    <property type="entry name" value="E3 UBIQUITIN-PROTEIN LIGASE CHIP"/>
    <property type="match status" value="1"/>
</dbReference>
<dbReference type="GO" id="GO:0071218">
    <property type="term" value="P:cellular response to misfolded protein"/>
    <property type="evidence" value="ECO:0007669"/>
    <property type="project" value="TreeGrafter"/>
</dbReference>